<protein>
    <submittedName>
        <fullName evidence="2">Uncharacterized protein</fullName>
    </submittedName>
</protein>
<proteinExistence type="predicted"/>
<gene>
    <name evidence="2" type="ORF">QBC33DRAFT_234088</name>
</gene>
<feature type="compositionally biased region" description="Basic and acidic residues" evidence="1">
    <location>
        <begin position="505"/>
        <end position="514"/>
    </location>
</feature>
<keyword evidence="3" id="KW-1185">Reference proteome</keyword>
<comment type="caution">
    <text evidence="2">The sequence shown here is derived from an EMBL/GenBank/DDBJ whole genome shotgun (WGS) entry which is preliminary data.</text>
</comment>
<accession>A0AAJ0FKJ6</accession>
<dbReference type="EMBL" id="MU838999">
    <property type="protein sequence ID" value="KAK1771147.1"/>
    <property type="molecule type" value="Genomic_DNA"/>
</dbReference>
<feature type="compositionally biased region" description="Polar residues" evidence="1">
    <location>
        <begin position="240"/>
        <end position="255"/>
    </location>
</feature>
<reference evidence="2" key="1">
    <citation type="submission" date="2023-06" db="EMBL/GenBank/DDBJ databases">
        <title>Genome-scale phylogeny and comparative genomics of the fungal order Sordariales.</title>
        <authorList>
            <consortium name="Lawrence Berkeley National Laboratory"/>
            <person name="Hensen N."/>
            <person name="Bonometti L."/>
            <person name="Westerberg I."/>
            <person name="Brannstrom I.O."/>
            <person name="Guillou S."/>
            <person name="Cros-Aarteil S."/>
            <person name="Calhoun S."/>
            <person name="Haridas S."/>
            <person name="Kuo A."/>
            <person name="Mondo S."/>
            <person name="Pangilinan J."/>
            <person name="Riley R."/>
            <person name="Labutti K."/>
            <person name="Andreopoulos B."/>
            <person name="Lipzen A."/>
            <person name="Chen C."/>
            <person name="Yanf M."/>
            <person name="Daum C."/>
            <person name="Ng V."/>
            <person name="Clum A."/>
            <person name="Steindorff A."/>
            <person name="Ohm R."/>
            <person name="Martin F."/>
            <person name="Silar P."/>
            <person name="Natvig D."/>
            <person name="Lalanne C."/>
            <person name="Gautier V."/>
            <person name="Ament-Velasquez S.L."/>
            <person name="Kruys A."/>
            <person name="Hutchinson M.I."/>
            <person name="Powell A.J."/>
            <person name="Barry K."/>
            <person name="Miller A.N."/>
            <person name="Grigoriev I.V."/>
            <person name="Debuchy R."/>
            <person name="Gladieux P."/>
            <person name="Thoren M.H."/>
            <person name="Johannesson H."/>
        </authorList>
    </citation>
    <scope>NUCLEOTIDE SEQUENCE</scope>
    <source>
        <strain evidence="2">8032-3</strain>
    </source>
</reference>
<feature type="compositionally biased region" description="Polar residues" evidence="1">
    <location>
        <begin position="95"/>
        <end position="120"/>
    </location>
</feature>
<feature type="compositionally biased region" description="Basic and acidic residues" evidence="1">
    <location>
        <begin position="364"/>
        <end position="378"/>
    </location>
</feature>
<feature type="compositionally biased region" description="Basic and acidic residues" evidence="1">
    <location>
        <begin position="166"/>
        <end position="177"/>
    </location>
</feature>
<feature type="region of interest" description="Disordered" evidence="1">
    <location>
        <begin position="45"/>
        <end position="259"/>
    </location>
</feature>
<feature type="compositionally biased region" description="Polar residues" evidence="1">
    <location>
        <begin position="49"/>
        <end position="67"/>
    </location>
</feature>
<organism evidence="2 3">
    <name type="scientific">Phialemonium atrogriseum</name>
    <dbReference type="NCBI Taxonomy" id="1093897"/>
    <lineage>
        <taxon>Eukaryota</taxon>
        <taxon>Fungi</taxon>
        <taxon>Dikarya</taxon>
        <taxon>Ascomycota</taxon>
        <taxon>Pezizomycotina</taxon>
        <taxon>Sordariomycetes</taxon>
        <taxon>Sordariomycetidae</taxon>
        <taxon>Cephalothecales</taxon>
        <taxon>Cephalothecaceae</taxon>
        <taxon>Phialemonium</taxon>
    </lineage>
</organism>
<feature type="compositionally biased region" description="Basic and acidic residues" evidence="1">
    <location>
        <begin position="471"/>
        <end position="481"/>
    </location>
</feature>
<feature type="compositionally biased region" description="Basic and acidic residues" evidence="1">
    <location>
        <begin position="433"/>
        <end position="456"/>
    </location>
</feature>
<dbReference type="Proteomes" id="UP001244011">
    <property type="component" value="Unassembled WGS sequence"/>
</dbReference>
<dbReference type="RefSeq" id="XP_060287360.1">
    <property type="nucleotide sequence ID" value="XM_060422859.1"/>
</dbReference>
<evidence type="ECO:0000313" key="3">
    <source>
        <dbReference type="Proteomes" id="UP001244011"/>
    </source>
</evidence>
<name>A0AAJ0FKJ6_9PEZI</name>
<evidence type="ECO:0000313" key="2">
    <source>
        <dbReference type="EMBL" id="KAK1771147.1"/>
    </source>
</evidence>
<feature type="region of interest" description="Disordered" evidence="1">
    <location>
        <begin position="293"/>
        <end position="489"/>
    </location>
</feature>
<feature type="compositionally biased region" description="Basic residues" evidence="1">
    <location>
        <begin position="515"/>
        <end position="524"/>
    </location>
</feature>
<feature type="compositionally biased region" description="Polar residues" evidence="1">
    <location>
        <begin position="178"/>
        <end position="188"/>
    </location>
</feature>
<evidence type="ECO:0000256" key="1">
    <source>
        <dbReference type="SAM" id="MobiDB-lite"/>
    </source>
</evidence>
<sequence length="538" mass="59407">MPGPGGSFTPDSNDADVVVVQCSYPKCTAEPMANGPLCTVHMMDMTKRSPASKSELARQSSAQATRTKLSDHDPNGVLPIMRRKTGSGGQPLNPGGTSVSGKLTGSPTSHKAPPQRQNIHSPPDSPPRETGPARKKIRVAQNPHDHHADLQSGRPFGVTPSEVTDEDKPERPRDRNGQVDTASSSTATFRYGRRIGTVGNDAKDATKRLSRRQVIRKAAPQSLVFSIEPVESTRQENNYRSEQASSTRQPNSEVSEANGIASMKRMASLEASQSAAKNFVGNKALRAWFSRYHHSSGSISQQDQRKDTAPDTPASEPMNGHTKQAGEDKVPRGFSKPTAAGSGRRQESQEPTLNPPAARKPTMRRLEEQEPEPRRKLQEPAVQHAPKTVDESSFDVLIYRQEDASAPPRGVQIPKLDAPPSFQPPDEPYYAHIDPRLHWPQQHSERWRKAKQEEIQARGGRKANFGTAKVRMREQRLREGPAEFEDQLPDRIREDPAWVRALKALHETENEASQKGKKPIRQGLRRQPSTNGAGVPRK</sequence>
<feature type="region of interest" description="Disordered" evidence="1">
    <location>
        <begin position="505"/>
        <end position="538"/>
    </location>
</feature>
<dbReference type="GeneID" id="85306046"/>
<dbReference type="AlphaFoldDB" id="A0AAJ0FKJ6"/>